<dbReference type="Proteomes" id="UP000248975">
    <property type="component" value="Unassembled WGS sequence"/>
</dbReference>
<dbReference type="InterPro" id="IPR053745">
    <property type="entry name" value="Viral_Tail_Comp_sf"/>
</dbReference>
<protein>
    <submittedName>
        <fullName evidence="1">DUF3168 domain-containing protein</fullName>
    </submittedName>
</protein>
<name>A0A2W5TUN0_CERSP</name>
<evidence type="ECO:0000313" key="2">
    <source>
        <dbReference type="Proteomes" id="UP000248975"/>
    </source>
</evidence>
<accession>A0A2W5TUN0</accession>
<dbReference type="Pfam" id="PF11367">
    <property type="entry name" value="Tail_completion_gp17"/>
    <property type="match status" value="1"/>
</dbReference>
<sequence length="131" mass="14149">MSYGLAVALQEAVFARLAQVPELARVAVVDALPNGMAGTFVLIGGEEVIDRSDQTGRGAEHRFVVSVVSDATGFQSAKMLGVAISDALADAPLVLNRGRLVGLWFQRAVARRLDEGRVRRIDLTFRARVEE</sequence>
<dbReference type="Gene3D" id="3.30.2000.30">
    <property type="match status" value="1"/>
</dbReference>
<dbReference type="EMBL" id="QFQS01000001">
    <property type="protein sequence ID" value="PZQ99747.1"/>
    <property type="molecule type" value="Genomic_DNA"/>
</dbReference>
<proteinExistence type="predicted"/>
<reference evidence="1 2" key="1">
    <citation type="submission" date="2017-08" db="EMBL/GenBank/DDBJ databases">
        <title>Infants hospitalized years apart are colonized by the same room-sourced microbial strains.</title>
        <authorList>
            <person name="Brooks B."/>
            <person name="Olm M.R."/>
            <person name="Firek B.A."/>
            <person name="Baker R."/>
            <person name="Thomas B.C."/>
            <person name="Morowitz M.J."/>
            <person name="Banfield J.F."/>
        </authorList>
    </citation>
    <scope>NUCLEOTIDE SEQUENCE [LARGE SCALE GENOMIC DNA]</scope>
    <source>
        <strain evidence="1">S2_003_000_R2_11</strain>
    </source>
</reference>
<gene>
    <name evidence="1" type="ORF">DI533_03590</name>
</gene>
<organism evidence="1 2">
    <name type="scientific">Cereibacter sphaeroides</name>
    <name type="common">Rhodobacter sphaeroides</name>
    <dbReference type="NCBI Taxonomy" id="1063"/>
    <lineage>
        <taxon>Bacteria</taxon>
        <taxon>Pseudomonadati</taxon>
        <taxon>Pseudomonadota</taxon>
        <taxon>Alphaproteobacteria</taxon>
        <taxon>Rhodobacterales</taxon>
        <taxon>Paracoccaceae</taxon>
        <taxon>Cereibacter</taxon>
    </lineage>
</organism>
<comment type="caution">
    <text evidence="1">The sequence shown here is derived from an EMBL/GenBank/DDBJ whole genome shotgun (WGS) entry which is preliminary data.</text>
</comment>
<evidence type="ECO:0000313" key="1">
    <source>
        <dbReference type="EMBL" id="PZQ99747.1"/>
    </source>
</evidence>
<dbReference type="InterPro" id="IPR021508">
    <property type="entry name" value="Gp17-like"/>
</dbReference>
<dbReference type="AlphaFoldDB" id="A0A2W5TUN0"/>